<sequence length="50" mass="5574">MKEILPFSDRMDLAEAVLDSIHNAFMYDIPTAGLANRMHAKKGNCGFHVP</sequence>
<protein>
    <submittedName>
        <fullName evidence="1">Uncharacterized protein</fullName>
    </submittedName>
</protein>
<accession>A0A2X0QX73</accession>
<name>A0A2X0QX73_9PROT</name>
<proteinExistence type="predicted"/>
<dbReference type="AlphaFoldDB" id="A0A2X0QX73"/>
<gene>
    <name evidence="1" type="ORF">NITFAB_2362</name>
</gene>
<organism evidence="1">
    <name type="scientific">Candidatus Nitrotoga fabula</name>
    <dbReference type="NCBI Taxonomy" id="2182327"/>
    <lineage>
        <taxon>Bacteria</taxon>
        <taxon>Pseudomonadati</taxon>
        <taxon>Pseudomonadota</taxon>
        <taxon>Betaproteobacteria</taxon>
        <taxon>Nitrosomonadales</taxon>
        <taxon>Gallionellaceae</taxon>
        <taxon>Candidatus Nitrotoga</taxon>
    </lineage>
</organism>
<reference evidence="1" key="1">
    <citation type="submission" date="2018-05" db="EMBL/GenBank/DDBJ databases">
        <authorList>
            <person name="Lanie J.A."/>
            <person name="Ng W.-L."/>
            <person name="Kazmierczak K.M."/>
            <person name="Andrzejewski T.M."/>
            <person name="Davidsen T.M."/>
            <person name="Wayne K.J."/>
            <person name="Tettelin H."/>
            <person name="Glass J.I."/>
            <person name="Rusch D."/>
            <person name="Podicherti R."/>
            <person name="Tsui H.-C.T."/>
            <person name="Winkler M.E."/>
        </authorList>
    </citation>
    <scope>NUCLEOTIDE SEQUENCE</scope>
    <source>
        <strain evidence="1">KNB</strain>
    </source>
</reference>
<dbReference type="EMBL" id="LS423452">
    <property type="protein sequence ID" value="SPS06769.1"/>
    <property type="molecule type" value="Genomic_DNA"/>
</dbReference>
<evidence type="ECO:0000313" key="1">
    <source>
        <dbReference type="EMBL" id="SPS06769.1"/>
    </source>
</evidence>